<organism evidence="2 3">
    <name type="scientific">Novosphingobium indicum</name>
    <dbReference type="NCBI Taxonomy" id="462949"/>
    <lineage>
        <taxon>Bacteria</taxon>
        <taxon>Pseudomonadati</taxon>
        <taxon>Pseudomonadota</taxon>
        <taxon>Alphaproteobacteria</taxon>
        <taxon>Sphingomonadales</taxon>
        <taxon>Sphingomonadaceae</taxon>
        <taxon>Novosphingobium</taxon>
    </lineage>
</organism>
<evidence type="ECO:0000313" key="3">
    <source>
        <dbReference type="Proteomes" id="UP000605099"/>
    </source>
</evidence>
<name>A0ABQ2JLX1_9SPHN</name>
<dbReference type="Proteomes" id="UP000605099">
    <property type="component" value="Unassembled WGS sequence"/>
</dbReference>
<reference evidence="3" key="1">
    <citation type="journal article" date="2019" name="Int. J. Syst. Evol. Microbiol.">
        <title>The Global Catalogue of Microorganisms (GCM) 10K type strain sequencing project: providing services to taxonomists for standard genome sequencing and annotation.</title>
        <authorList>
            <consortium name="The Broad Institute Genomics Platform"/>
            <consortium name="The Broad Institute Genome Sequencing Center for Infectious Disease"/>
            <person name="Wu L."/>
            <person name="Ma J."/>
        </authorList>
    </citation>
    <scope>NUCLEOTIDE SEQUENCE [LARGE SCALE GENOMIC DNA]</scope>
    <source>
        <strain evidence="3">CGMCC 1.6784</strain>
    </source>
</reference>
<evidence type="ECO:0000313" key="2">
    <source>
        <dbReference type="EMBL" id="GGN49335.1"/>
    </source>
</evidence>
<gene>
    <name evidence="2" type="ORF">GCM10011349_19880</name>
</gene>
<keyword evidence="3" id="KW-1185">Reference proteome</keyword>
<protein>
    <submittedName>
        <fullName evidence="2">Uncharacterized protein</fullName>
    </submittedName>
</protein>
<proteinExistence type="predicted"/>
<feature type="region of interest" description="Disordered" evidence="1">
    <location>
        <begin position="158"/>
        <end position="178"/>
    </location>
</feature>
<evidence type="ECO:0000256" key="1">
    <source>
        <dbReference type="SAM" id="MobiDB-lite"/>
    </source>
</evidence>
<comment type="caution">
    <text evidence="2">The sequence shown here is derived from an EMBL/GenBank/DDBJ whole genome shotgun (WGS) entry which is preliminary data.</text>
</comment>
<dbReference type="RefSeq" id="WP_188819529.1">
    <property type="nucleotide sequence ID" value="NZ_BMLK01000008.1"/>
</dbReference>
<sequence>MRKHKVVTIEAEGRDKGKSFLILEKSAFDAERWAIRALLALSKAGVEVPDEAMQAGALGILAMGLDAFRMMDFEDAEPLLEEMLACVHFVPNPADKDPMTGRPMTRALMQPTEANDGDIEEVSTLLKLRGEALELHLGFSVAAVLFNMVEMAARISSLQNSSTSPPAADQPSPQADAA</sequence>
<accession>A0ABQ2JLX1</accession>
<feature type="compositionally biased region" description="Low complexity" evidence="1">
    <location>
        <begin position="164"/>
        <end position="178"/>
    </location>
</feature>
<dbReference type="EMBL" id="BMLK01000008">
    <property type="protein sequence ID" value="GGN49335.1"/>
    <property type="molecule type" value="Genomic_DNA"/>
</dbReference>